<dbReference type="Proteomes" id="UP001152607">
    <property type="component" value="Unassembled WGS sequence"/>
</dbReference>
<sequence>MVRRGRGPGSARVSSLWSLISHYPASHLPLLPATSHGTTPPARRLHCCQAHPPLYHHHHLNPLSLQYAMALLPYTHLVFLCRATWVPSRIQRRVSEGRAFGLAPWPRKGLASLRRGERIPPGSPP</sequence>
<evidence type="ECO:0000313" key="1">
    <source>
        <dbReference type="EMBL" id="CAI6333704.1"/>
    </source>
</evidence>
<gene>
    <name evidence="1" type="ORF">PDIGIT_LOCUS6752</name>
</gene>
<dbReference type="AlphaFoldDB" id="A0A9W4UE57"/>
<keyword evidence="2" id="KW-1185">Reference proteome</keyword>
<proteinExistence type="predicted"/>
<dbReference type="EMBL" id="CAOQHR010000004">
    <property type="protein sequence ID" value="CAI6333704.1"/>
    <property type="molecule type" value="Genomic_DNA"/>
</dbReference>
<reference evidence="1" key="1">
    <citation type="submission" date="2023-01" db="EMBL/GenBank/DDBJ databases">
        <authorList>
            <person name="Van Ghelder C."/>
            <person name="Rancurel C."/>
        </authorList>
    </citation>
    <scope>NUCLEOTIDE SEQUENCE</scope>
    <source>
        <strain evidence="1">CNCM I-4278</strain>
    </source>
</reference>
<organism evidence="1 2">
    <name type="scientific">Periconia digitata</name>
    <dbReference type="NCBI Taxonomy" id="1303443"/>
    <lineage>
        <taxon>Eukaryota</taxon>
        <taxon>Fungi</taxon>
        <taxon>Dikarya</taxon>
        <taxon>Ascomycota</taxon>
        <taxon>Pezizomycotina</taxon>
        <taxon>Dothideomycetes</taxon>
        <taxon>Pleosporomycetidae</taxon>
        <taxon>Pleosporales</taxon>
        <taxon>Massarineae</taxon>
        <taxon>Periconiaceae</taxon>
        <taxon>Periconia</taxon>
    </lineage>
</organism>
<protein>
    <submittedName>
        <fullName evidence="1">Uncharacterized protein</fullName>
    </submittedName>
</protein>
<accession>A0A9W4UE57</accession>
<evidence type="ECO:0000313" key="2">
    <source>
        <dbReference type="Proteomes" id="UP001152607"/>
    </source>
</evidence>
<name>A0A9W4UE57_9PLEO</name>
<comment type="caution">
    <text evidence="1">The sequence shown here is derived from an EMBL/GenBank/DDBJ whole genome shotgun (WGS) entry which is preliminary data.</text>
</comment>